<proteinExistence type="predicted"/>
<reference evidence="2 3" key="1">
    <citation type="submission" date="2010-08" db="EMBL/GenBank/DDBJ databases">
        <title>The draft genome of Desulfovibrio fructosovorans JJ.</title>
        <authorList>
            <consortium name="US DOE Joint Genome Institute (JGI-PGF)"/>
            <person name="Lucas S."/>
            <person name="Copeland A."/>
            <person name="Lapidus A."/>
            <person name="Cheng J.-F."/>
            <person name="Bruce D."/>
            <person name="Goodwin L."/>
            <person name="Pitluck S."/>
            <person name="Land M.L."/>
            <person name="Hauser L."/>
            <person name="Chang Y.-J."/>
            <person name="Jeffries C."/>
            <person name="Wall J.D."/>
            <person name="Stahl D.A."/>
            <person name="Arkin A.P."/>
            <person name="Dehal P."/>
            <person name="Stolyar S.M."/>
            <person name="Hazen T.C."/>
            <person name="Woyke T.J."/>
        </authorList>
    </citation>
    <scope>NUCLEOTIDE SEQUENCE [LARGE SCALE GENOMIC DNA]</scope>
    <source>
        <strain evidence="2 3">JJ</strain>
    </source>
</reference>
<dbReference type="eggNOG" id="COG1396">
    <property type="taxonomic scope" value="Bacteria"/>
</dbReference>
<dbReference type="CDD" id="cd00093">
    <property type="entry name" value="HTH_XRE"/>
    <property type="match status" value="1"/>
</dbReference>
<dbReference type="InterPro" id="IPR010982">
    <property type="entry name" value="Lambda_DNA-bd_dom_sf"/>
</dbReference>
<comment type="caution">
    <text evidence="2">The sequence shown here is derived from an EMBL/GenBank/DDBJ whole genome shotgun (WGS) entry which is preliminary data.</text>
</comment>
<dbReference type="SMART" id="SM00530">
    <property type="entry name" value="HTH_XRE"/>
    <property type="match status" value="1"/>
</dbReference>
<sequence>MCNASYVKLVKRISYTRRYECFRALLLSLRKEAGLRQTELAARLGYPQSYVSKYESGQRRIDLIELEAICQALGITLLEFVARFNDG</sequence>
<evidence type="ECO:0000259" key="1">
    <source>
        <dbReference type="PROSITE" id="PS50943"/>
    </source>
</evidence>
<dbReference type="EMBL" id="AECZ01000003">
    <property type="protein sequence ID" value="EFL52659.1"/>
    <property type="molecule type" value="Genomic_DNA"/>
</dbReference>
<evidence type="ECO:0000313" key="3">
    <source>
        <dbReference type="Proteomes" id="UP000006250"/>
    </source>
</evidence>
<name>E1JT26_SOLFR</name>
<dbReference type="Pfam" id="PF01381">
    <property type="entry name" value="HTH_3"/>
    <property type="match status" value="1"/>
</dbReference>
<dbReference type="Proteomes" id="UP000006250">
    <property type="component" value="Unassembled WGS sequence"/>
</dbReference>
<dbReference type="SUPFAM" id="SSF47413">
    <property type="entry name" value="lambda repressor-like DNA-binding domains"/>
    <property type="match status" value="1"/>
</dbReference>
<dbReference type="GO" id="GO:0003677">
    <property type="term" value="F:DNA binding"/>
    <property type="evidence" value="ECO:0007669"/>
    <property type="project" value="InterPro"/>
</dbReference>
<accession>E1JT26</accession>
<gene>
    <name evidence="2" type="ORF">DesfrDRAFT_0765</name>
</gene>
<dbReference type="STRING" id="596151.DesfrDRAFT_0765"/>
<keyword evidence="3" id="KW-1185">Reference proteome</keyword>
<dbReference type="InterPro" id="IPR001387">
    <property type="entry name" value="Cro/C1-type_HTH"/>
</dbReference>
<organism evidence="2 3">
    <name type="scientific">Solidesulfovibrio fructosivorans JJ]</name>
    <dbReference type="NCBI Taxonomy" id="596151"/>
    <lineage>
        <taxon>Bacteria</taxon>
        <taxon>Pseudomonadati</taxon>
        <taxon>Thermodesulfobacteriota</taxon>
        <taxon>Desulfovibrionia</taxon>
        <taxon>Desulfovibrionales</taxon>
        <taxon>Desulfovibrionaceae</taxon>
        <taxon>Solidesulfovibrio</taxon>
    </lineage>
</organism>
<evidence type="ECO:0000313" key="2">
    <source>
        <dbReference type="EMBL" id="EFL52659.1"/>
    </source>
</evidence>
<dbReference type="AlphaFoldDB" id="E1JT26"/>
<dbReference type="Gene3D" id="1.10.260.40">
    <property type="entry name" value="lambda repressor-like DNA-binding domains"/>
    <property type="match status" value="1"/>
</dbReference>
<protein>
    <submittedName>
        <fullName evidence="2">Transcriptional regulator, XRE family</fullName>
    </submittedName>
</protein>
<feature type="domain" description="HTH cro/C1-type" evidence="1">
    <location>
        <begin position="26"/>
        <end position="80"/>
    </location>
</feature>
<dbReference type="PROSITE" id="PS50943">
    <property type="entry name" value="HTH_CROC1"/>
    <property type="match status" value="1"/>
</dbReference>